<evidence type="ECO:0000313" key="1">
    <source>
        <dbReference type="EMBL" id="RNM16262.1"/>
    </source>
</evidence>
<keyword evidence="2" id="KW-1185">Reference proteome</keyword>
<evidence type="ECO:0000313" key="2">
    <source>
        <dbReference type="Proteomes" id="UP000279994"/>
    </source>
</evidence>
<dbReference type="RefSeq" id="WP_123221950.1">
    <property type="nucleotide sequence ID" value="NZ_RJSF01000011.1"/>
</dbReference>
<dbReference type="OrthoDB" id="4543339at2"/>
<name>A0A3N0GVT5_9ACTN</name>
<sequence>MRVVFVPSTLALLPAYASIDDPISDLREAVDAAVAWLLEEGPATALWGSGSAHRIAEHLLGERGGHGPGLLVVANGSATRTEKAPGHLDERAAGFDAAVGKALAEGDQAALAAIDTDLADELWAMPDADVLRKVAGRVGPVTDVHVDYDDAPYGVQYWVVRWQCGS</sequence>
<gene>
    <name evidence="1" type="ORF">EFL26_05750</name>
</gene>
<organism evidence="1 2">
    <name type="scientific">Nocardioides pocheonensis</name>
    <dbReference type="NCBI Taxonomy" id="661485"/>
    <lineage>
        <taxon>Bacteria</taxon>
        <taxon>Bacillati</taxon>
        <taxon>Actinomycetota</taxon>
        <taxon>Actinomycetes</taxon>
        <taxon>Propionibacteriales</taxon>
        <taxon>Nocardioidaceae</taxon>
        <taxon>Nocardioides</taxon>
    </lineage>
</organism>
<reference evidence="1 2" key="1">
    <citation type="submission" date="2018-11" db="EMBL/GenBank/DDBJ databases">
        <authorList>
            <person name="Li F."/>
        </authorList>
    </citation>
    <scope>NUCLEOTIDE SEQUENCE [LARGE SCALE GENOMIC DNA]</scope>
    <source>
        <strain evidence="1 2">Gsoil 818</strain>
    </source>
</reference>
<dbReference type="Proteomes" id="UP000279994">
    <property type="component" value="Unassembled WGS sequence"/>
</dbReference>
<protein>
    <submittedName>
        <fullName evidence="1">Uncharacterized protein</fullName>
    </submittedName>
</protein>
<comment type="caution">
    <text evidence="1">The sequence shown here is derived from an EMBL/GenBank/DDBJ whole genome shotgun (WGS) entry which is preliminary data.</text>
</comment>
<dbReference type="EMBL" id="RJSF01000011">
    <property type="protein sequence ID" value="RNM16262.1"/>
    <property type="molecule type" value="Genomic_DNA"/>
</dbReference>
<dbReference type="Gene3D" id="3.40.830.10">
    <property type="entry name" value="LigB-like"/>
    <property type="match status" value="1"/>
</dbReference>
<dbReference type="AlphaFoldDB" id="A0A3N0GVT5"/>
<proteinExistence type="predicted"/>
<accession>A0A3N0GVT5</accession>